<name>A0ABU5EH78_9PROT</name>
<dbReference type="InterPro" id="IPR029063">
    <property type="entry name" value="SAM-dependent_MTases_sf"/>
</dbReference>
<accession>A0ABU5EH78</accession>
<dbReference type="CDD" id="cd02440">
    <property type="entry name" value="AdoMet_MTases"/>
    <property type="match status" value="1"/>
</dbReference>
<reference evidence="2 3" key="1">
    <citation type="journal article" date="2016" name="Antonie Van Leeuwenhoek">
        <title>Dongia soli sp. nov., isolated from soil from Dokdo, Korea.</title>
        <authorList>
            <person name="Kim D.U."/>
            <person name="Lee H."/>
            <person name="Kim H."/>
            <person name="Kim S.G."/>
            <person name="Ka J.O."/>
        </authorList>
    </citation>
    <scope>NUCLEOTIDE SEQUENCE [LARGE SCALE GENOMIC DNA]</scope>
    <source>
        <strain evidence="2 3">D78</strain>
    </source>
</reference>
<dbReference type="Pfam" id="PF13649">
    <property type="entry name" value="Methyltransf_25"/>
    <property type="match status" value="1"/>
</dbReference>
<dbReference type="RefSeq" id="WP_320510664.1">
    <property type="nucleotide sequence ID" value="NZ_JAXCLW010000011.1"/>
</dbReference>
<dbReference type="Proteomes" id="UP001279642">
    <property type="component" value="Unassembled WGS sequence"/>
</dbReference>
<dbReference type="Gene3D" id="3.40.50.150">
    <property type="entry name" value="Vaccinia Virus protein VP39"/>
    <property type="match status" value="1"/>
</dbReference>
<dbReference type="EC" id="2.1.1.-" evidence="2"/>
<evidence type="ECO:0000313" key="2">
    <source>
        <dbReference type="EMBL" id="MDY0885593.1"/>
    </source>
</evidence>
<keyword evidence="2" id="KW-0808">Transferase</keyword>
<proteinExistence type="predicted"/>
<sequence>MRDDKMQNYYRQRARDYEMIYHRPDAVRLAEQEALASWIRTSLAGVDVVEIAAGTGWWTVQAAAVAQHVTATDAVAETLEIAKTKPFDPAKVAFRIADAYQLDALGRNFDGALSCFWLSHVPRAVLRDFIGGLHRLLRPGPVVCLADNCLVPRLGGELVRVAGQADSYKYWPLVDGGTELVLKNYYSEAELTQLFTPVAQDLEIDIGRHFWRLRYRRL</sequence>
<keyword evidence="2" id="KW-0489">Methyltransferase</keyword>
<organism evidence="2 3">
    <name type="scientific">Dongia soli</name>
    <dbReference type="NCBI Taxonomy" id="600628"/>
    <lineage>
        <taxon>Bacteria</taxon>
        <taxon>Pseudomonadati</taxon>
        <taxon>Pseudomonadota</taxon>
        <taxon>Alphaproteobacteria</taxon>
        <taxon>Rhodospirillales</taxon>
        <taxon>Dongiaceae</taxon>
        <taxon>Dongia</taxon>
    </lineage>
</organism>
<dbReference type="GO" id="GO:0008168">
    <property type="term" value="F:methyltransferase activity"/>
    <property type="evidence" value="ECO:0007669"/>
    <property type="project" value="UniProtKB-KW"/>
</dbReference>
<evidence type="ECO:0000313" key="3">
    <source>
        <dbReference type="Proteomes" id="UP001279642"/>
    </source>
</evidence>
<comment type="caution">
    <text evidence="2">The sequence shown here is derived from an EMBL/GenBank/DDBJ whole genome shotgun (WGS) entry which is preliminary data.</text>
</comment>
<feature type="domain" description="Methyltransferase" evidence="1">
    <location>
        <begin position="48"/>
        <end position="140"/>
    </location>
</feature>
<dbReference type="SUPFAM" id="SSF53335">
    <property type="entry name" value="S-adenosyl-L-methionine-dependent methyltransferases"/>
    <property type="match status" value="1"/>
</dbReference>
<dbReference type="GO" id="GO:0032259">
    <property type="term" value="P:methylation"/>
    <property type="evidence" value="ECO:0007669"/>
    <property type="project" value="UniProtKB-KW"/>
</dbReference>
<dbReference type="InterPro" id="IPR041698">
    <property type="entry name" value="Methyltransf_25"/>
</dbReference>
<evidence type="ECO:0000259" key="1">
    <source>
        <dbReference type="Pfam" id="PF13649"/>
    </source>
</evidence>
<protein>
    <submittedName>
        <fullName evidence="2">Class I SAM-dependent methyltransferase</fullName>
        <ecNumber evidence="2">2.1.1.-</ecNumber>
    </submittedName>
</protein>
<keyword evidence="3" id="KW-1185">Reference proteome</keyword>
<dbReference type="EMBL" id="JAXCLW010000011">
    <property type="protein sequence ID" value="MDY0885593.1"/>
    <property type="molecule type" value="Genomic_DNA"/>
</dbReference>
<gene>
    <name evidence="2" type="ORF">SMD27_22330</name>
</gene>